<sequence>MKNKTLLSTSLALMMAMPMQAQQLKEYAGDAELRIPECKITAPPKSMHLDKFYKKYVDVNGIPIVTSWRVPDSCIVAAHHTLYAMTSMLKPEVLEAMKKHGTRVAIMARYEGETDIPEHHFMINDTTVNMDVRARGMEGTMEVPVTTCAEENILAYQIDKYHAEDILIHEFAHSIHLIGIYQVDPTINEKLDSLLAKAKARGIYANTYRLDNGMEYFAEAVQDWFNVNAEVQRADGKHNWINTREELQAMDPDMYHLLAQYFPATQLQISKHKKQNIYTCDYTDLLRAKNFAFTRQKQKVEEGYMPFRGHQVYYRIVGERQEGKAPIILLHGGPGSTHNYFEVLDQIAETGHQVIMYDQLGCGKSYVEGHPELWKTETWVDELDALRKYLHLDQIHLLGQSWGGMLALAYVYERHPDGIRSLILSSTNPSASMWVKEQHRLVKYLPEKEQKAIAKAEATGDFDSKAYKSAIAHYMEQHCAAPVTADSPECLRREKKAGTLSYIYGWGPNELNATGDLKDFEYLEKMKSIDIPTLVISGSEDLCTPAIAKAMHDALPNSKWELFVGSRHMPFVEDHNHYCKVLAEWLMTHL</sequence>
<dbReference type="GO" id="GO:0016020">
    <property type="term" value="C:membrane"/>
    <property type="evidence" value="ECO:0007669"/>
    <property type="project" value="TreeGrafter"/>
</dbReference>
<dbReference type="InterPro" id="IPR002410">
    <property type="entry name" value="Peptidase_S33"/>
</dbReference>
<dbReference type="InterPro" id="IPR029058">
    <property type="entry name" value="AB_hydrolase_fold"/>
</dbReference>
<dbReference type="SUPFAM" id="SSF55486">
    <property type="entry name" value="Metalloproteases ('zincins'), catalytic domain"/>
    <property type="match status" value="1"/>
</dbReference>
<gene>
    <name evidence="5" type="ORF">NNC64_00730</name>
</gene>
<name>A0AAW5IDJ3_9BACT</name>
<feature type="domain" description="AB hydrolase-1" evidence="4">
    <location>
        <begin position="326"/>
        <end position="574"/>
    </location>
</feature>
<dbReference type="SUPFAM" id="SSF53474">
    <property type="entry name" value="alpha/beta-Hydrolases"/>
    <property type="match status" value="1"/>
</dbReference>
<evidence type="ECO:0000313" key="6">
    <source>
        <dbReference type="Proteomes" id="UP001205531"/>
    </source>
</evidence>
<dbReference type="InterPro" id="IPR024079">
    <property type="entry name" value="MetalloPept_cat_dom_sf"/>
</dbReference>
<organism evidence="5 6">
    <name type="scientific">Segatella copri</name>
    <dbReference type="NCBI Taxonomy" id="165179"/>
    <lineage>
        <taxon>Bacteria</taxon>
        <taxon>Pseudomonadati</taxon>
        <taxon>Bacteroidota</taxon>
        <taxon>Bacteroidia</taxon>
        <taxon>Bacteroidales</taxon>
        <taxon>Prevotellaceae</taxon>
        <taxon>Segatella</taxon>
    </lineage>
</organism>
<feature type="signal peptide" evidence="3">
    <location>
        <begin position="1"/>
        <end position="21"/>
    </location>
</feature>
<dbReference type="PANTHER" id="PTHR43798">
    <property type="entry name" value="MONOACYLGLYCEROL LIPASE"/>
    <property type="match status" value="1"/>
</dbReference>
<dbReference type="Gene3D" id="3.40.50.1820">
    <property type="entry name" value="alpha/beta hydrolase"/>
    <property type="match status" value="1"/>
</dbReference>
<dbReference type="InterPro" id="IPR005945">
    <property type="entry name" value="Pro_imino_pep"/>
</dbReference>
<dbReference type="InterPro" id="IPR050266">
    <property type="entry name" value="AB_hydrolase_sf"/>
</dbReference>
<comment type="similarity">
    <text evidence="1">Belongs to the peptidase S33 family.</text>
</comment>
<keyword evidence="2 5" id="KW-0378">Hydrolase</keyword>
<dbReference type="NCBIfam" id="NF045945">
    <property type="entry name" value="ProImpepLactob"/>
    <property type="match status" value="1"/>
</dbReference>
<dbReference type="PRINTS" id="PR00793">
    <property type="entry name" value="PROAMNOPTASE"/>
</dbReference>
<dbReference type="Pfam" id="PF00561">
    <property type="entry name" value="Abhydrolase_1"/>
    <property type="match status" value="1"/>
</dbReference>
<dbReference type="GO" id="GO:0006508">
    <property type="term" value="P:proteolysis"/>
    <property type="evidence" value="ECO:0007669"/>
    <property type="project" value="InterPro"/>
</dbReference>
<evidence type="ECO:0000256" key="1">
    <source>
        <dbReference type="ARBA" id="ARBA00010088"/>
    </source>
</evidence>
<dbReference type="PANTHER" id="PTHR43798:SF20">
    <property type="entry name" value="2-SUCCINYL-6-HYDROXY-2,4-CYCLOHEXADIENE-1-CARBOXYLATE SYNTHASE-RELATED"/>
    <property type="match status" value="1"/>
</dbReference>
<protein>
    <submittedName>
        <fullName evidence="5">Proline iminopeptidase-family hydrolase</fullName>
    </submittedName>
</protein>
<comment type="caution">
    <text evidence="5">The sequence shown here is derived from an EMBL/GenBank/DDBJ whole genome shotgun (WGS) entry which is preliminary data.</text>
</comment>
<dbReference type="GO" id="GO:0008237">
    <property type="term" value="F:metallopeptidase activity"/>
    <property type="evidence" value="ECO:0007669"/>
    <property type="project" value="InterPro"/>
</dbReference>
<dbReference type="Proteomes" id="UP001205531">
    <property type="component" value="Unassembled WGS sequence"/>
</dbReference>
<dbReference type="NCBIfam" id="TIGR01250">
    <property type="entry name" value="pro_imino_pep_2"/>
    <property type="match status" value="1"/>
</dbReference>
<evidence type="ECO:0000256" key="2">
    <source>
        <dbReference type="ARBA" id="ARBA00022801"/>
    </source>
</evidence>
<dbReference type="Gene3D" id="3.40.390.10">
    <property type="entry name" value="Collagenase (Catalytic Domain)"/>
    <property type="match status" value="1"/>
</dbReference>
<proteinExistence type="inferred from homology"/>
<dbReference type="InterPro" id="IPR000073">
    <property type="entry name" value="AB_hydrolase_1"/>
</dbReference>
<evidence type="ECO:0000313" key="5">
    <source>
        <dbReference type="EMBL" id="MCP9563099.1"/>
    </source>
</evidence>
<dbReference type="AlphaFoldDB" id="A0AAW5IDJ3"/>
<keyword evidence="3" id="KW-0732">Signal</keyword>
<evidence type="ECO:0000259" key="4">
    <source>
        <dbReference type="Pfam" id="PF00561"/>
    </source>
</evidence>
<reference evidence="5" key="1">
    <citation type="submission" date="2022-07" db="EMBL/GenBank/DDBJ databases">
        <title>Prevotella copri.</title>
        <authorList>
            <person name="Yang C."/>
        </authorList>
    </citation>
    <scope>NUCLEOTIDE SEQUENCE</scope>
    <source>
        <strain evidence="5">HF2107</strain>
    </source>
</reference>
<dbReference type="RefSeq" id="WP_233546620.1">
    <property type="nucleotide sequence ID" value="NZ_JANDWY010000001.1"/>
</dbReference>
<dbReference type="EMBL" id="JANDWZ010000001">
    <property type="protein sequence ID" value="MCP9563099.1"/>
    <property type="molecule type" value="Genomic_DNA"/>
</dbReference>
<evidence type="ECO:0000256" key="3">
    <source>
        <dbReference type="SAM" id="SignalP"/>
    </source>
</evidence>
<feature type="chain" id="PRO_5043980749" evidence="3">
    <location>
        <begin position="22"/>
        <end position="590"/>
    </location>
</feature>
<accession>A0AAW5IDJ3</accession>